<dbReference type="InterPro" id="IPR054722">
    <property type="entry name" value="PolX-like_BBD"/>
</dbReference>
<dbReference type="InterPro" id="IPR025724">
    <property type="entry name" value="GAG-pre-integrase_dom"/>
</dbReference>
<evidence type="ECO:0000259" key="3">
    <source>
        <dbReference type="Pfam" id="PF22936"/>
    </source>
</evidence>
<feature type="region of interest" description="Disordered" evidence="1">
    <location>
        <begin position="1"/>
        <end position="24"/>
    </location>
</feature>
<feature type="domain" description="Retroviral polymerase SH3-like" evidence="4">
    <location>
        <begin position="310"/>
        <end position="359"/>
    </location>
</feature>
<feature type="domain" description="GAG-pre-integrase" evidence="2">
    <location>
        <begin position="226"/>
        <end position="280"/>
    </location>
</feature>
<feature type="compositionally biased region" description="Low complexity" evidence="1">
    <location>
        <begin position="427"/>
        <end position="436"/>
    </location>
</feature>
<accession>A0AA38SXC9</accession>
<keyword evidence="6" id="KW-1185">Reference proteome</keyword>
<dbReference type="EMBL" id="JARYMX010000004">
    <property type="protein sequence ID" value="KAJ9550545.1"/>
    <property type="molecule type" value="Genomic_DNA"/>
</dbReference>
<dbReference type="AlphaFoldDB" id="A0AA38SXC9"/>
<gene>
    <name evidence="5" type="ORF">OSB04_014590</name>
</gene>
<dbReference type="Pfam" id="PF13976">
    <property type="entry name" value="gag_pre-integrs"/>
    <property type="match status" value="1"/>
</dbReference>
<protein>
    <recommendedName>
        <fullName evidence="7">GAG-pre-integrase domain-containing protein</fullName>
    </recommendedName>
</protein>
<comment type="caution">
    <text evidence="5">The sequence shown here is derived from an EMBL/GenBank/DDBJ whole genome shotgun (WGS) entry which is preliminary data.</text>
</comment>
<name>A0AA38SXC9_9ASTR</name>
<dbReference type="Proteomes" id="UP001172457">
    <property type="component" value="Chromosome 4"/>
</dbReference>
<evidence type="ECO:0000313" key="6">
    <source>
        <dbReference type="Proteomes" id="UP001172457"/>
    </source>
</evidence>
<sequence>MTGTDPAKQGPNPSAFMVNPSPTPSVFASGLKRSNNGKRPSCEFCHRLGHTEDKCWKKHGRPAAPPTSSTVGSVHAATSTQTINIPVSDYEAFLKFQATQYCGTPSAFATQGQTISPWIVDFGATDHLCGNKHLFSQLSCSDSLPPITVADGNKTTVHGIGKAQPISTLSLDSVLYVPKSPFSLLSVSRVTKTHSCSVTFTPDHVFLQDLSTGRMIGEGYESQGHYYLDGSRPSVAASTMSPSYLHHLHSHPSLSKLKKIVPSLSSLESFECESCQLGKHTRGVFPKRINNRVNAPFSLVHTDVWGPSRPGRDKLAPKAVKCVFLGYSRLQKGYKCYSPSLHKYFMVADVTFFDHQLYYLPTSQHGTNIDQVLPVPIPVLPVPIPHVPTADNTSCPDVDPPPLQTYHRRPRSSVHTETANVDDTDPPTETTDSSPSPVNPPDSGPTNDDLPIAQRKGKCSTSNPYPIYNYINYDRLSPIFSACVTGLASVPIPKTIKEALSHPGWRRAMVDEMTSMSTGVFTTISRPCPPESSPPIMLPNLLR</sequence>
<evidence type="ECO:0008006" key="7">
    <source>
        <dbReference type="Google" id="ProtNLM"/>
    </source>
</evidence>
<feature type="domain" description="Retrovirus-related Pol polyprotein from transposon TNT 1-94-like beta-barrel" evidence="3">
    <location>
        <begin position="118"/>
        <end position="192"/>
    </location>
</feature>
<evidence type="ECO:0000259" key="2">
    <source>
        <dbReference type="Pfam" id="PF13976"/>
    </source>
</evidence>
<evidence type="ECO:0000259" key="4">
    <source>
        <dbReference type="Pfam" id="PF25597"/>
    </source>
</evidence>
<proteinExistence type="predicted"/>
<dbReference type="Pfam" id="PF22936">
    <property type="entry name" value="Pol_BBD"/>
    <property type="match status" value="1"/>
</dbReference>
<organism evidence="5 6">
    <name type="scientific">Centaurea solstitialis</name>
    <name type="common">yellow star-thistle</name>
    <dbReference type="NCBI Taxonomy" id="347529"/>
    <lineage>
        <taxon>Eukaryota</taxon>
        <taxon>Viridiplantae</taxon>
        <taxon>Streptophyta</taxon>
        <taxon>Embryophyta</taxon>
        <taxon>Tracheophyta</taxon>
        <taxon>Spermatophyta</taxon>
        <taxon>Magnoliopsida</taxon>
        <taxon>eudicotyledons</taxon>
        <taxon>Gunneridae</taxon>
        <taxon>Pentapetalae</taxon>
        <taxon>asterids</taxon>
        <taxon>campanulids</taxon>
        <taxon>Asterales</taxon>
        <taxon>Asteraceae</taxon>
        <taxon>Carduoideae</taxon>
        <taxon>Cardueae</taxon>
        <taxon>Centaureinae</taxon>
        <taxon>Centaurea</taxon>
    </lineage>
</organism>
<evidence type="ECO:0000256" key="1">
    <source>
        <dbReference type="SAM" id="MobiDB-lite"/>
    </source>
</evidence>
<reference evidence="5" key="1">
    <citation type="submission" date="2023-03" db="EMBL/GenBank/DDBJ databases">
        <title>Chromosome-scale reference genome and RAD-based genetic map of yellow starthistle (Centaurea solstitialis) reveal putative structural variation and QTLs associated with invader traits.</title>
        <authorList>
            <person name="Reatini B."/>
            <person name="Cang F.A."/>
            <person name="Jiang Q."/>
            <person name="Mckibben M.T.W."/>
            <person name="Barker M.S."/>
            <person name="Rieseberg L.H."/>
            <person name="Dlugosch K.M."/>
        </authorList>
    </citation>
    <scope>NUCLEOTIDE SEQUENCE</scope>
    <source>
        <strain evidence="5">CAN-66</strain>
        <tissue evidence="5">Leaf</tissue>
    </source>
</reference>
<dbReference type="Pfam" id="PF25597">
    <property type="entry name" value="SH3_retrovirus"/>
    <property type="match status" value="1"/>
</dbReference>
<feature type="region of interest" description="Disordered" evidence="1">
    <location>
        <begin position="390"/>
        <end position="458"/>
    </location>
</feature>
<dbReference type="InterPro" id="IPR057670">
    <property type="entry name" value="SH3_retrovirus"/>
</dbReference>
<evidence type="ECO:0000313" key="5">
    <source>
        <dbReference type="EMBL" id="KAJ9550545.1"/>
    </source>
</evidence>